<dbReference type="EMBL" id="JAUTAN010000001">
    <property type="protein sequence ID" value="MDQ1106558.1"/>
    <property type="molecule type" value="Genomic_DNA"/>
</dbReference>
<dbReference type="AlphaFoldDB" id="A0AAJ1U745"/>
<feature type="region of interest" description="Disordered" evidence="1">
    <location>
        <begin position="693"/>
        <end position="715"/>
    </location>
</feature>
<dbReference type="RefSeq" id="WP_307204331.1">
    <property type="nucleotide sequence ID" value="NZ_JAUTAN010000001.1"/>
</dbReference>
<sequence>MTHLDGITPPSSAATDGEPTAPPAPPAPRRLLPLLRTQGGPHGNRSWATCLYRCGNACDHPEPNTSGNEHVQDVIRSAIARRTVLGGAAAGAGAMVLGGFATTSAAAAGGYDAGASAAGAVRGKQVSTDPFTPVAPNRRDALTVPAGYRLNVVAAWGDPVVPGAPAFDVYRQTPEAAAQQFGYNNDYVGVISLSTTKALLVCNHEYTNEEVMFPAGEYTAEEIRRIALMSHGMSVLAVERPNATAGHWVRSASSNVRYNRRITGETPFVVDGPVAGHDRLKTSADPTGKRVLGTLNNCAGGTTPWGTVLSGEENFNQYFGTAGTIPSTHAASYRRYGISASSERGWYQTWDRFDLAKEPNEPNRFGWIVEIDPLAPDEPPVKHTMLGRFKHEGANIAIAPNKKVVAYMGDDERGDYLYRFISKDTYREGTDPASRRHNKQLLSKGALYVAKLTGDGLEDGVWDGTGQWILLATDTVSNVPGMSVADVLIDTRLAADKMGPTRMDRPEDVEPNPVNGRVYAALTNNANRGSSYPADEANPVTRSMVRSAPGAELTAASGNRNGYVLEMQPVGGHTGGTFVWRLLLVCGDPAAPETYFAGYPKDKVSPISCPDNVAFDSKGNLWVSTDGNVIGSNDGIFRVPVDGPHRGKVESFLTTPIGAEACGPLITHGDRTVWVAVQHPGRGRHVRLAHRPVAAHPPLPAPGRRGGLEGLSLTPLGAELSRTPHLVSRRT</sequence>
<comment type="caution">
    <text evidence="2">The sequence shown here is derived from an EMBL/GenBank/DDBJ whole genome shotgun (WGS) entry which is preliminary data.</text>
</comment>
<reference evidence="2" key="1">
    <citation type="submission" date="2023-07" db="EMBL/GenBank/DDBJ databases">
        <title>Functional and genomic diversity of the sorghum phyllosphere microbiome.</title>
        <authorList>
            <person name="Shade A."/>
        </authorList>
    </citation>
    <scope>NUCLEOTIDE SEQUENCE</scope>
    <source>
        <strain evidence="2">SORGH_AS_1067</strain>
    </source>
</reference>
<evidence type="ECO:0000313" key="2">
    <source>
        <dbReference type="EMBL" id="MDQ1106558.1"/>
    </source>
</evidence>
<organism evidence="2 3">
    <name type="scientific">Nocardioides zeae</name>
    <dbReference type="NCBI Taxonomy" id="1457234"/>
    <lineage>
        <taxon>Bacteria</taxon>
        <taxon>Bacillati</taxon>
        <taxon>Actinomycetota</taxon>
        <taxon>Actinomycetes</taxon>
        <taxon>Propionibacteriales</taxon>
        <taxon>Nocardioidaceae</taxon>
        <taxon>Nocardioides</taxon>
    </lineage>
</organism>
<name>A0AAJ1U745_9ACTN</name>
<dbReference type="PANTHER" id="PTHR35399:SF2">
    <property type="entry name" value="DUF839 DOMAIN-CONTAINING PROTEIN"/>
    <property type="match status" value="1"/>
</dbReference>
<dbReference type="InterPro" id="IPR006311">
    <property type="entry name" value="TAT_signal"/>
</dbReference>
<dbReference type="PANTHER" id="PTHR35399">
    <property type="entry name" value="SLR8030 PROTEIN"/>
    <property type="match status" value="1"/>
</dbReference>
<proteinExistence type="predicted"/>
<evidence type="ECO:0000256" key="1">
    <source>
        <dbReference type="SAM" id="MobiDB-lite"/>
    </source>
</evidence>
<dbReference type="Pfam" id="PF05787">
    <property type="entry name" value="PhoX"/>
    <property type="match status" value="1"/>
</dbReference>
<dbReference type="SUPFAM" id="SSF63829">
    <property type="entry name" value="Calcium-dependent phosphotriesterase"/>
    <property type="match status" value="1"/>
</dbReference>
<dbReference type="PROSITE" id="PS51318">
    <property type="entry name" value="TAT"/>
    <property type="match status" value="1"/>
</dbReference>
<dbReference type="InterPro" id="IPR008557">
    <property type="entry name" value="PhoX"/>
</dbReference>
<accession>A0AAJ1U745</accession>
<protein>
    <submittedName>
        <fullName evidence="2">Secreted PhoX family phosphatase</fullName>
    </submittedName>
</protein>
<feature type="region of interest" description="Disordered" evidence="1">
    <location>
        <begin position="1"/>
        <end position="40"/>
    </location>
</feature>
<evidence type="ECO:0000313" key="3">
    <source>
        <dbReference type="Proteomes" id="UP001239215"/>
    </source>
</evidence>
<dbReference type="Proteomes" id="UP001239215">
    <property type="component" value="Unassembled WGS sequence"/>
</dbReference>
<gene>
    <name evidence="2" type="ORF">QE405_003842</name>
</gene>